<reference evidence="2" key="1">
    <citation type="submission" date="2025-08" db="UniProtKB">
        <authorList>
            <consortium name="Ensembl"/>
        </authorList>
    </citation>
    <scope>IDENTIFICATION</scope>
</reference>
<protein>
    <submittedName>
        <fullName evidence="2">Uncharacterized protein</fullName>
    </submittedName>
</protein>
<dbReference type="Ensembl" id="ENSCPIT00010002002.1">
    <property type="protein sequence ID" value="ENSCPIP00010001709.1"/>
    <property type="gene ID" value="ENSCPIG00010001351.1"/>
</dbReference>
<feature type="region of interest" description="Disordered" evidence="1">
    <location>
        <begin position="1"/>
        <end position="31"/>
    </location>
</feature>
<evidence type="ECO:0000256" key="1">
    <source>
        <dbReference type="SAM" id="MobiDB-lite"/>
    </source>
</evidence>
<keyword evidence="3" id="KW-1185">Reference proteome</keyword>
<evidence type="ECO:0000313" key="2">
    <source>
        <dbReference type="Ensembl" id="ENSCPIP00010001709.1"/>
    </source>
</evidence>
<organism evidence="2 3">
    <name type="scientific">Chrysolophus pictus</name>
    <name type="common">Golden pheasant</name>
    <name type="synonym">Phasianus pictus</name>
    <dbReference type="NCBI Taxonomy" id="9089"/>
    <lineage>
        <taxon>Eukaryota</taxon>
        <taxon>Metazoa</taxon>
        <taxon>Chordata</taxon>
        <taxon>Craniata</taxon>
        <taxon>Vertebrata</taxon>
        <taxon>Euteleostomi</taxon>
        <taxon>Archelosauria</taxon>
        <taxon>Archosauria</taxon>
        <taxon>Dinosauria</taxon>
        <taxon>Saurischia</taxon>
        <taxon>Theropoda</taxon>
        <taxon>Coelurosauria</taxon>
        <taxon>Aves</taxon>
        <taxon>Neognathae</taxon>
        <taxon>Galloanserae</taxon>
        <taxon>Galliformes</taxon>
        <taxon>Phasianidae</taxon>
        <taxon>Phasianinae</taxon>
        <taxon>Chrysolophus</taxon>
    </lineage>
</organism>
<name>A0A8C3PVF4_CHRPC</name>
<evidence type="ECO:0000313" key="3">
    <source>
        <dbReference type="Proteomes" id="UP000694543"/>
    </source>
</evidence>
<proteinExistence type="predicted"/>
<dbReference type="AlphaFoldDB" id="A0A8C3PVF4"/>
<accession>A0A8C3PVF4</accession>
<sequence>MESQKSFIKRARGKNKSTGRTEGIPPKSLGWSSRMSSVELYMQYSRKISVHPKNYKSPFPSSSGWS</sequence>
<feature type="compositionally biased region" description="Basic residues" evidence="1">
    <location>
        <begin position="7"/>
        <end position="17"/>
    </location>
</feature>
<reference evidence="2" key="2">
    <citation type="submission" date="2025-09" db="UniProtKB">
        <authorList>
            <consortium name="Ensembl"/>
        </authorList>
    </citation>
    <scope>IDENTIFICATION</scope>
</reference>
<dbReference type="Proteomes" id="UP000694543">
    <property type="component" value="Unplaced"/>
</dbReference>